<dbReference type="EMBL" id="ML976618">
    <property type="protein sequence ID" value="KAF1841508.1"/>
    <property type="molecule type" value="Genomic_DNA"/>
</dbReference>
<accession>A0A9P4L514</accession>
<protein>
    <submittedName>
        <fullName evidence="2">Uncharacterized protein</fullName>
    </submittedName>
</protein>
<dbReference type="RefSeq" id="XP_040784071.1">
    <property type="nucleotide sequence ID" value="XM_040938023.1"/>
</dbReference>
<dbReference type="AlphaFoldDB" id="A0A9P4L514"/>
<reference evidence="2" key="1">
    <citation type="submission" date="2020-01" db="EMBL/GenBank/DDBJ databases">
        <authorList>
            <consortium name="DOE Joint Genome Institute"/>
            <person name="Haridas S."/>
            <person name="Albert R."/>
            <person name="Binder M."/>
            <person name="Bloem J."/>
            <person name="Labutti K."/>
            <person name="Salamov A."/>
            <person name="Andreopoulos B."/>
            <person name="Baker S.E."/>
            <person name="Barry K."/>
            <person name="Bills G."/>
            <person name="Bluhm B.H."/>
            <person name="Cannon C."/>
            <person name="Castanera R."/>
            <person name="Culley D.E."/>
            <person name="Daum C."/>
            <person name="Ezra D."/>
            <person name="Gonzalez J.B."/>
            <person name="Henrissat B."/>
            <person name="Kuo A."/>
            <person name="Liang C."/>
            <person name="Lipzen A."/>
            <person name="Lutzoni F."/>
            <person name="Magnuson J."/>
            <person name="Mondo S."/>
            <person name="Nolan M."/>
            <person name="Ohm R."/>
            <person name="Pangilinan J."/>
            <person name="Park H.-J."/>
            <person name="Ramirez L."/>
            <person name="Alfaro M."/>
            <person name="Sun H."/>
            <person name="Tritt A."/>
            <person name="Yoshinaga Y."/>
            <person name="Zwiers L.-H."/>
            <person name="Turgeon B.G."/>
            <person name="Goodwin S.B."/>
            <person name="Spatafora J.W."/>
            <person name="Crous P.W."/>
            <person name="Grigoriev I.V."/>
        </authorList>
    </citation>
    <scope>NUCLEOTIDE SEQUENCE</scope>
    <source>
        <strain evidence="2">CBS 394.84</strain>
    </source>
</reference>
<gene>
    <name evidence="2" type="ORF">K460DRAFT_419563</name>
</gene>
<evidence type="ECO:0000313" key="3">
    <source>
        <dbReference type="Proteomes" id="UP000800039"/>
    </source>
</evidence>
<evidence type="ECO:0000313" key="2">
    <source>
        <dbReference type="EMBL" id="KAF1841508.1"/>
    </source>
</evidence>
<name>A0A9P4L514_9PLEO</name>
<feature type="compositionally biased region" description="Polar residues" evidence="1">
    <location>
        <begin position="388"/>
        <end position="397"/>
    </location>
</feature>
<keyword evidence="3" id="KW-1185">Reference proteome</keyword>
<dbReference type="GeneID" id="63855273"/>
<comment type="caution">
    <text evidence="2">The sequence shown here is derived from an EMBL/GenBank/DDBJ whole genome shotgun (WGS) entry which is preliminary data.</text>
</comment>
<sequence>MASSHQGIPTLPSSLHVAEISRHPQSSTYRLPRIQGTAEEAKHVQPRTPVTPDQRWRRPNRILDSHNTDIVADRSITLLRPSDAPTLPPASPSSIANTRIRRSQHGLTLLQSPARAGHTARMRQIFEDAGHECRTTRHDQGGLYPQLPNISRKASPPLFHNGSVQRAAPCVSPDRPPAFSCPLTGVPLVVPQPQQSQANLSSMSERTSGSWSDDSGYFVANSRGQALTPSISPEDRIYDWLLRVSRVGSNATEDAIVDHSDEDRGSHHATQASIDVQEFTTKPEKIDTERPAQHPGQHLQGYQLFVYNQTKSLDPFIGDDNDSGTCLPLGSRRNQEPLCLRSSRNVPQAQVTDFYKRRDFNWSRASPLDSDVDRPALSTLSHIPPLHDNQNNRSTPSALRTLQDDDLELSPLSPDVCIERGPSRYHANRKLLNRGHTSTPSKERSYIDDQSAAQLKENVNLRDDKLPDCGSPLATRSARAGTKFQRSQYNTLTFNINKHN</sequence>
<dbReference type="Proteomes" id="UP000800039">
    <property type="component" value="Unassembled WGS sequence"/>
</dbReference>
<evidence type="ECO:0000256" key="1">
    <source>
        <dbReference type="SAM" id="MobiDB-lite"/>
    </source>
</evidence>
<dbReference type="OrthoDB" id="3801515at2759"/>
<proteinExistence type="predicted"/>
<organism evidence="2 3">
    <name type="scientific">Cucurbitaria berberidis CBS 394.84</name>
    <dbReference type="NCBI Taxonomy" id="1168544"/>
    <lineage>
        <taxon>Eukaryota</taxon>
        <taxon>Fungi</taxon>
        <taxon>Dikarya</taxon>
        <taxon>Ascomycota</taxon>
        <taxon>Pezizomycotina</taxon>
        <taxon>Dothideomycetes</taxon>
        <taxon>Pleosporomycetidae</taxon>
        <taxon>Pleosporales</taxon>
        <taxon>Pleosporineae</taxon>
        <taxon>Cucurbitariaceae</taxon>
        <taxon>Cucurbitaria</taxon>
    </lineage>
</organism>
<feature type="region of interest" description="Disordered" evidence="1">
    <location>
        <begin position="365"/>
        <end position="397"/>
    </location>
</feature>